<dbReference type="STRING" id="407821.A0A087SWP4"/>
<dbReference type="SUPFAM" id="SSF143575">
    <property type="entry name" value="GAS2 domain-like"/>
    <property type="match status" value="1"/>
</dbReference>
<evidence type="ECO:0000256" key="4">
    <source>
        <dbReference type="SAM" id="MobiDB-lite"/>
    </source>
</evidence>
<evidence type="ECO:0000256" key="2">
    <source>
        <dbReference type="ARBA" id="ARBA00022490"/>
    </source>
</evidence>
<feature type="region of interest" description="Disordered" evidence="4">
    <location>
        <begin position="330"/>
        <end position="358"/>
    </location>
</feature>
<evidence type="ECO:0000313" key="6">
    <source>
        <dbReference type="EMBL" id="KFM57283.1"/>
    </source>
</evidence>
<dbReference type="InterPro" id="IPR003108">
    <property type="entry name" value="GAR_dom"/>
</dbReference>
<dbReference type="GO" id="GO:1904825">
    <property type="term" value="P:protein localization to microtubule plus-end"/>
    <property type="evidence" value="ECO:0007669"/>
    <property type="project" value="TreeGrafter"/>
</dbReference>
<proteinExistence type="predicted"/>
<dbReference type="GO" id="GO:0005737">
    <property type="term" value="C:cytoplasm"/>
    <property type="evidence" value="ECO:0007669"/>
    <property type="project" value="TreeGrafter"/>
</dbReference>
<keyword evidence="7" id="KW-1185">Reference proteome</keyword>
<dbReference type="GO" id="GO:0035371">
    <property type="term" value="C:microtubule plus-end"/>
    <property type="evidence" value="ECO:0007669"/>
    <property type="project" value="TreeGrafter"/>
</dbReference>
<feature type="compositionally biased region" description="Low complexity" evidence="4">
    <location>
        <begin position="248"/>
        <end position="277"/>
    </location>
</feature>
<dbReference type="GO" id="GO:0005884">
    <property type="term" value="C:actin filament"/>
    <property type="evidence" value="ECO:0007669"/>
    <property type="project" value="TreeGrafter"/>
</dbReference>
<evidence type="ECO:0000259" key="5">
    <source>
        <dbReference type="PROSITE" id="PS51460"/>
    </source>
</evidence>
<dbReference type="AlphaFoldDB" id="A0A087SWP4"/>
<dbReference type="GO" id="GO:0051015">
    <property type="term" value="F:actin filament binding"/>
    <property type="evidence" value="ECO:0007669"/>
    <property type="project" value="TreeGrafter"/>
</dbReference>
<feature type="region of interest" description="Disordered" evidence="4">
    <location>
        <begin position="56"/>
        <end position="151"/>
    </location>
</feature>
<dbReference type="OMA" id="RTPEWHQ"/>
<gene>
    <name evidence="6" type="ORF">X975_09648</name>
</gene>
<dbReference type="InterPro" id="IPR036534">
    <property type="entry name" value="GAR_dom_sf"/>
</dbReference>
<comment type="subcellular location">
    <subcellularLocation>
        <location evidence="1">Cytoplasm</location>
        <location evidence="1">Cytoskeleton</location>
    </subcellularLocation>
</comment>
<sequence length="371" mass="41343">MLRVGDGKYRIGETQLLIFVRILRNHVMVRVGGGWDTLEHYLDKHDPCRCKSGRRISVSRVSPSSSGSIQVHLNSHRPLSGTPSSSRSSSVPTSPPSRRRSFDLSRLSSPDDRTSSRSSSDDWAPSMRRSRGKTGRPSSADSSSEISEAEACRGNADFLRRQRRYSPRKVMKFGEGTCSEDAEDSSLEPPAVTVTRKMSPPRSRIPTSQSPSPHHRCRGDEVMGRRLSASRSETSLFQSPINRGSRTQSQGPRRSIQGSRQRSSSTTRTATSSPARTPEWNPKRRTLSLQSSPVKPVPPLLEEILNDSEVLDSDEKILERMEKLINEYRAREASPDSSLADDLSAPIKSSTKNVRRSSLSKIPVLTWHVRQ</sequence>
<feature type="compositionally biased region" description="Polar residues" evidence="4">
    <location>
        <begin position="229"/>
        <end position="247"/>
    </location>
</feature>
<feature type="compositionally biased region" description="Low complexity" evidence="4">
    <location>
        <begin position="56"/>
        <end position="69"/>
    </location>
</feature>
<feature type="compositionally biased region" description="Low complexity" evidence="4">
    <location>
        <begin position="77"/>
        <end position="92"/>
    </location>
</feature>
<dbReference type="GO" id="GO:0008093">
    <property type="term" value="F:cytoskeletal anchor activity"/>
    <property type="evidence" value="ECO:0007669"/>
    <property type="project" value="TreeGrafter"/>
</dbReference>
<feature type="non-terminal residue" evidence="6">
    <location>
        <position position="371"/>
    </location>
</feature>
<protein>
    <submittedName>
        <fullName evidence="6">GAS2-like protein 1</fullName>
    </submittedName>
</protein>
<dbReference type="Pfam" id="PF02187">
    <property type="entry name" value="GAS2"/>
    <property type="match status" value="1"/>
</dbReference>
<feature type="domain" description="GAR" evidence="5">
    <location>
        <begin position="1"/>
        <end position="49"/>
    </location>
</feature>
<evidence type="ECO:0000256" key="3">
    <source>
        <dbReference type="ARBA" id="ARBA00023212"/>
    </source>
</evidence>
<evidence type="ECO:0000256" key="1">
    <source>
        <dbReference type="ARBA" id="ARBA00004245"/>
    </source>
</evidence>
<organism evidence="6 7">
    <name type="scientific">Stegodyphus mimosarum</name>
    <name type="common">African social velvet spider</name>
    <dbReference type="NCBI Taxonomy" id="407821"/>
    <lineage>
        <taxon>Eukaryota</taxon>
        <taxon>Metazoa</taxon>
        <taxon>Ecdysozoa</taxon>
        <taxon>Arthropoda</taxon>
        <taxon>Chelicerata</taxon>
        <taxon>Arachnida</taxon>
        <taxon>Araneae</taxon>
        <taxon>Araneomorphae</taxon>
        <taxon>Entelegynae</taxon>
        <taxon>Eresoidea</taxon>
        <taxon>Eresidae</taxon>
        <taxon>Stegodyphus</taxon>
    </lineage>
</organism>
<keyword evidence="2" id="KW-0963">Cytoplasm</keyword>
<dbReference type="Proteomes" id="UP000054359">
    <property type="component" value="Unassembled WGS sequence"/>
</dbReference>
<reference evidence="6 7" key="1">
    <citation type="submission" date="2013-11" db="EMBL/GenBank/DDBJ databases">
        <title>Genome sequencing of Stegodyphus mimosarum.</title>
        <authorList>
            <person name="Bechsgaard J."/>
        </authorList>
    </citation>
    <scope>NUCLEOTIDE SEQUENCE [LARGE SCALE GENOMIC DNA]</scope>
</reference>
<dbReference type="GO" id="GO:0008017">
    <property type="term" value="F:microtubule binding"/>
    <property type="evidence" value="ECO:0007669"/>
    <property type="project" value="InterPro"/>
</dbReference>
<dbReference type="GO" id="GO:0001578">
    <property type="term" value="P:microtubule bundle formation"/>
    <property type="evidence" value="ECO:0007669"/>
    <property type="project" value="TreeGrafter"/>
</dbReference>
<dbReference type="PROSITE" id="PS51460">
    <property type="entry name" value="GAR"/>
    <property type="match status" value="1"/>
</dbReference>
<dbReference type="Gene3D" id="3.30.920.20">
    <property type="entry name" value="Gas2-like domain"/>
    <property type="match status" value="1"/>
</dbReference>
<dbReference type="EMBL" id="KK112298">
    <property type="protein sequence ID" value="KFM57283.1"/>
    <property type="molecule type" value="Genomic_DNA"/>
</dbReference>
<dbReference type="GO" id="GO:0051764">
    <property type="term" value="P:actin crosslink formation"/>
    <property type="evidence" value="ECO:0007669"/>
    <property type="project" value="TreeGrafter"/>
</dbReference>
<dbReference type="SMART" id="SM00243">
    <property type="entry name" value="GAS2"/>
    <property type="match status" value="1"/>
</dbReference>
<dbReference type="PANTHER" id="PTHR46756:SF18">
    <property type="entry name" value="GAS2-LIKE PROTEIN PICKLED EGGS"/>
    <property type="match status" value="1"/>
</dbReference>
<evidence type="ECO:0000313" key="7">
    <source>
        <dbReference type="Proteomes" id="UP000054359"/>
    </source>
</evidence>
<accession>A0A087SWP4</accession>
<dbReference type="GO" id="GO:0001725">
    <property type="term" value="C:stress fiber"/>
    <property type="evidence" value="ECO:0007669"/>
    <property type="project" value="TreeGrafter"/>
</dbReference>
<name>A0A087SWP4_STEMI</name>
<feature type="compositionally biased region" description="Polar residues" evidence="4">
    <location>
        <begin position="347"/>
        <end position="358"/>
    </location>
</feature>
<feature type="region of interest" description="Disordered" evidence="4">
    <location>
        <begin position="176"/>
        <end position="294"/>
    </location>
</feature>
<feature type="compositionally biased region" description="Low complexity" evidence="4">
    <location>
        <begin position="335"/>
        <end position="346"/>
    </location>
</feature>
<keyword evidence="3" id="KW-0206">Cytoskeleton</keyword>
<dbReference type="OrthoDB" id="206130at2759"/>
<dbReference type="PANTHER" id="PTHR46756">
    <property type="entry name" value="TRANSGELIN"/>
    <property type="match status" value="1"/>
</dbReference>
<dbReference type="GO" id="GO:0031110">
    <property type="term" value="P:regulation of microtubule polymerization or depolymerization"/>
    <property type="evidence" value="ECO:0007669"/>
    <property type="project" value="TreeGrafter"/>
</dbReference>